<proteinExistence type="predicted"/>
<dbReference type="EMBL" id="JAWQEG010004961">
    <property type="protein sequence ID" value="KAK3859657.1"/>
    <property type="molecule type" value="Genomic_DNA"/>
</dbReference>
<organism evidence="2 3">
    <name type="scientific">Petrolisthes cinctipes</name>
    <name type="common">Flat porcelain crab</name>
    <dbReference type="NCBI Taxonomy" id="88211"/>
    <lineage>
        <taxon>Eukaryota</taxon>
        <taxon>Metazoa</taxon>
        <taxon>Ecdysozoa</taxon>
        <taxon>Arthropoda</taxon>
        <taxon>Crustacea</taxon>
        <taxon>Multicrustacea</taxon>
        <taxon>Malacostraca</taxon>
        <taxon>Eumalacostraca</taxon>
        <taxon>Eucarida</taxon>
        <taxon>Decapoda</taxon>
        <taxon>Pleocyemata</taxon>
        <taxon>Anomura</taxon>
        <taxon>Galatheoidea</taxon>
        <taxon>Porcellanidae</taxon>
        <taxon>Petrolisthes</taxon>
    </lineage>
</organism>
<feature type="region of interest" description="Disordered" evidence="1">
    <location>
        <begin position="1"/>
        <end position="72"/>
    </location>
</feature>
<protein>
    <submittedName>
        <fullName evidence="2">Uncharacterized protein</fullName>
    </submittedName>
</protein>
<gene>
    <name evidence="2" type="ORF">Pcinc_034248</name>
</gene>
<comment type="caution">
    <text evidence="2">The sequence shown here is derived from an EMBL/GenBank/DDBJ whole genome shotgun (WGS) entry which is preliminary data.</text>
</comment>
<evidence type="ECO:0000313" key="3">
    <source>
        <dbReference type="Proteomes" id="UP001286313"/>
    </source>
</evidence>
<accession>A0AAE1JX41</accession>
<evidence type="ECO:0000256" key="1">
    <source>
        <dbReference type="SAM" id="MobiDB-lite"/>
    </source>
</evidence>
<evidence type="ECO:0000313" key="2">
    <source>
        <dbReference type="EMBL" id="KAK3859657.1"/>
    </source>
</evidence>
<dbReference type="AlphaFoldDB" id="A0AAE1JX41"/>
<dbReference type="Proteomes" id="UP001286313">
    <property type="component" value="Unassembled WGS sequence"/>
</dbReference>
<reference evidence="2" key="1">
    <citation type="submission" date="2023-10" db="EMBL/GenBank/DDBJ databases">
        <title>Genome assemblies of two species of porcelain crab, Petrolisthes cinctipes and Petrolisthes manimaculis (Anomura: Porcellanidae).</title>
        <authorList>
            <person name="Angst P."/>
        </authorList>
    </citation>
    <scope>NUCLEOTIDE SEQUENCE</scope>
    <source>
        <strain evidence="2">PB745_01</strain>
        <tissue evidence="2">Gill</tissue>
    </source>
</reference>
<keyword evidence="3" id="KW-1185">Reference proteome</keyword>
<sequence>MEGRSGGDREGEMGRLKEKEMWGCRGAGGKEMEVKGEPYMKKGERGIGMRGDEVGSREKGEGVRQRGNRDGEGLFPTCHPHLPSATLTSSPLSHPPLPSGTLILCPPFPFSHLSPLCCTLITPLTPLSPPLALLSPPLLFPPHPCPFISPIHYHLTPAPSSPPSTSPSTSHTSPLAPSDIGYGSVWHLVK</sequence>
<name>A0AAE1JX41_PETCI</name>